<dbReference type="FunFam" id="3.30.470.20:FF:000032">
    <property type="entry name" value="tubulin monoglycylase TTLL3 isoform X2"/>
    <property type="match status" value="1"/>
</dbReference>
<evidence type="ECO:0000256" key="9">
    <source>
        <dbReference type="SAM" id="MobiDB-lite"/>
    </source>
</evidence>
<feature type="compositionally biased region" description="Basic residues" evidence="9">
    <location>
        <begin position="755"/>
        <end position="776"/>
    </location>
</feature>
<dbReference type="GO" id="GO:0005930">
    <property type="term" value="C:axoneme"/>
    <property type="evidence" value="ECO:0007669"/>
    <property type="project" value="TreeGrafter"/>
</dbReference>
<feature type="region of interest" description="Disordered" evidence="9">
    <location>
        <begin position="730"/>
        <end position="778"/>
    </location>
</feature>
<dbReference type="GO" id="GO:0015630">
    <property type="term" value="C:microtubule cytoskeleton"/>
    <property type="evidence" value="ECO:0007669"/>
    <property type="project" value="TreeGrafter"/>
</dbReference>
<protein>
    <submittedName>
        <fullName evidence="10">Uncharacterized protein</fullName>
    </submittedName>
</protein>
<gene>
    <name evidence="10" type="ORF">chiPu_0008598</name>
</gene>
<name>A0A401SIC6_CHIPU</name>
<keyword evidence="7" id="KW-0206">Cytoskeleton</keyword>
<evidence type="ECO:0000256" key="6">
    <source>
        <dbReference type="ARBA" id="ARBA00022846"/>
    </source>
</evidence>
<dbReference type="EMBL" id="BEZZ01000285">
    <property type="protein sequence ID" value="GCC30151.1"/>
    <property type="molecule type" value="Genomic_DNA"/>
</dbReference>
<dbReference type="OrthoDB" id="202825at2759"/>
<evidence type="ECO:0000256" key="3">
    <source>
        <dbReference type="ARBA" id="ARBA00022598"/>
    </source>
</evidence>
<dbReference type="GO" id="GO:0060271">
    <property type="term" value="P:cilium assembly"/>
    <property type="evidence" value="ECO:0007669"/>
    <property type="project" value="TreeGrafter"/>
</dbReference>
<proteinExistence type="predicted"/>
<dbReference type="PANTHER" id="PTHR45870">
    <property type="entry name" value="TUBULIN MONOGLYCYLASE TTLL3"/>
    <property type="match status" value="1"/>
</dbReference>
<evidence type="ECO:0000256" key="1">
    <source>
        <dbReference type="ARBA" id="ARBA00004611"/>
    </source>
</evidence>
<evidence type="ECO:0000256" key="7">
    <source>
        <dbReference type="ARBA" id="ARBA00023212"/>
    </source>
</evidence>
<feature type="region of interest" description="Disordered" evidence="9">
    <location>
        <begin position="166"/>
        <end position="212"/>
    </location>
</feature>
<comment type="subcellular location">
    <subcellularLocation>
        <location evidence="1">Cytoplasm</location>
        <location evidence="1">Cytoskeleton</location>
        <location evidence="1">Flagellum axoneme</location>
    </subcellularLocation>
</comment>
<keyword evidence="5" id="KW-0067">ATP-binding</keyword>
<accession>A0A401SIC6</accession>
<dbReference type="PANTHER" id="PTHR45870:SF2">
    <property type="entry name" value="TUBULIN MONOGLYCYLASE TTLL3"/>
    <property type="match status" value="1"/>
</dbReference>
<keyword evidence="6" id="KW-0282">Flagellum</keyword>
<dbReference type="Proteomes" id="UP000287033">
    <property type="component" value="Unassembled WGS sequence"/>
</dbReference>
<evidence type="ECO:0000256" key="8">
    <source>
        <dbReference type="ARBA" id="ARBA00048944"/>
    </source>
</evidence>
<feature type="compositionally biased region" description="Acidic residues" evidence="9">
    <location>
        <begin position="183"/>
        <end position="196"/>
    </location>
</feature>
<evidence type="ECO:0000256" key="4">
    <source>
        <dbReference type="ARBA" id="ARBA00022741"/>
    </source>
</evidence>
<dbReference type="InterPro" id="IPR004344">
    <property type="entry name" value="TTL/TTLL_fam"/>
</dbReference>
<comment type="caution">
    <text evidence="10">The sequence shown here is derived from an EMBL/GenBank/DDBJ whole genome shotgun (WGS) entry which is preliminary data.</text>
</comment>
<feature type="compositionally biased region" description="Low complexity" evidence="9">
    <location>
        <begin position="742"/>
        <end position="754"/>
    </location>
</feature>
<reference evidence="10 11" key="1">
    <citation type="journal article" date="2018" name="Nat. Ecol. Evol.">
        <title>Shark genomes provide insights into elasmobranch evolution and the origin of vertebrates.</title>
        <authorList>
            <person name="Hara Y"/>
            <person name="Yamaguchi K"/>
            <person name="Onimaru K"/>
            <person name="Kadota M"/>
            <person name="Koyanagi M"/>
            <person name="Keeley SD"/>
            <person name="Tatsumi K"/>
            <person name="Tanaka K"/>
            <person name="Motone F"/>
            <person name="Kageyama Y"/>
            <person name="Nozu R"/>
            <person name="Adachi N"/>
            <person name="Nishimura O"/>
            <person name="Nakagawa R"/>
            <person name="Tanegashima C"/>
            <person name="Kiyatake I"/>
            <person name="Matsumoto R"/>
            <person name="Murakumo K"/>
            <person name="Nishida K"/>
            <person name="Terakita A"/>
            <person name="Kuratani S"/>
            <person name="Sato K"/>
            <person name="Hyodo S Kuraku.S."/>
        </authorList>
    </citation>
    <scope>NUCLEOTIDE SEQUENCE [LARGE SCALE GENOMIC DNA]</scope>
</reference>
<dbReference type="OMA" id="PRCYRIA"/>
<evidence type="ECO:0000256" key="2">
    <source>
        <dbReference type="ARBA" id="ARBA00022490"/>
    </source>
</evidence>
<keyword evidence="6" id="KW-0969">Cilium</keyword>
<dbReference type="Pfam" id="PF03133">
    <property type="entry name" value="TTL"/>
    <property type="match status" value="1"/>
</dbReference>
<dbReference type="Gene3D" id="3.30.470.20">
    <property type="entry name" value="ATP-grasp fold, B domain"/>
    <property type="match status" value="1"/>
</dbReference>
<keyword evidence="3" id="KW-0436">Ligase</keyword>
<evidence type="ECO:0000256" key="5">
    <source>
        <dbReference type="ARBA" id="ARBA00022840"/>
    </source>
</evidence>
<keyword evidence="4" id="KW-0547">Nucleotide-binding</keyword>
<comment type="catalytic activity">
    <reaction evidence="8">
        <text>L-glutamyl-[protein] + glycine + ATP = glycyl-L-glutamyl-[protein] + ADP + phosphate + H(+)</text>
        <dbReference type="Rhea" id="RHEA:67180"/>
        <dbReference type="Rhea" id="RHEA-COMP:10208"/>
        <dbReference type="Rhea" id="RHEA-COMP:17207"/>
        <dbReference type="ChEBI" id="CHEBI:15378"/>
        <dbReference type="ChEBI" id="CHEBI:29973"/>
        <dbReference type="ChEBI" id="CHEBI:30616"/>
        <dbReference type="ChEBI" id="CHEBI:43474"/>
        <dbReference type="ChEBI" id="CHEBI:57305"/>
        <dbReference type="ChEBI" id="CHEBI:167890"/>
        <dbReference type="ChEBI" id="CHEBI:456216"/>
    </reaction>
    <physiologicalReaction direction="left-to-right" evidence="8">
        <dbReference type="Rhea" id="RHEA:67181"/>
    </physiologicalReaction>
</comment>
<dbReference type="AlphaFoldDB" id="A0A401SIC6"/>
<keyword evidence="11" id="KW-1185">Reference proteome</keyword>
<sequence>MEAIPYTWESIVQLQSNLPDYYALASRALTHRHTQPNVVRTKKEQSKNTYRIKDKMAGGSCPEENVPAKQDDPVQIMDGISLKQNCKSHYTEAKGTNKSCENLVTKEIKFQKPHMTGSELNLDRMKTCKRLVEKAVKLKKIFTIYGPYPLIRQSLRNRGWLEKKVPKPLRSPQKKDKIINGENDIDDGVGDSDGCDFDDKQGDDKDNSDEPDNIYNITSRLLKNETTFFLWTNGTDAQNLQKDQIFNHFVGASSFTTKAGLCVNLRNFQWFNGVNPDTFFPRCYRIAVEEEKQSFIEDFRMTAARSILKWVVELKKKSDMPHKGHDWRDKAPRSSVMEAFHRQTQKKGGVVPVQLVETALRACEEYLNTMDHKDIDVSLDTPPAVTERCWEETIQQYYEVIHEGATIQNWKIYAAVCENMLKQLQEVNTQLKMEGMRNIWIVKPGAQSRGRGITCMNRLEQIVKLVYGQTTLITDGKWVVQKYIEHPLLIYGTKFDMRQWFLVTDWNPVTIWYYKDCYLRFSSQAFSLDNLDTAIHLCNNSIQKHFVASSSRHPLVPRDNMWSSNQFKEYLNKNGFENIWDDIISPGMKKAIVNTMQVMQDIVKPRKNSFELYGADFLLGEDFKPWLIEINCSPTMSPSTPVTATLCSNVQEDTIKVIIDRRTEKTCDTGGFELLYKQCSMAIPLYLGINLLVEGSSIKKPLALIPKSQSNGLRNISQISETVQKIYHGSSNTCGKEKTVDNTNNSSKIKTSSISKHHHKPRNYSSYSRKKAKKLSSPKVLGTSIVKAWDEMQEMKNNIAETTQATETENNTKLDPGDQVEHDYEVPKFSKTEAIKKVNKQRLQPRSKITQMSMSVKHLILPNRQMLRDPLHVNLKCLSLDMLNFKDMQHSRSSPATDANRVRTVHEKSTPLRYSYNSPRLHLKDPNIPQLHITGLQPQFKASSDISNKYIETHKNATSNLFNIKKHLLTSSFPLFHSLHILSLNLCSSFKDESHMETNMDTRFNSDSNPAWTLLLLHTKTRD</sequence>
<dbReference type="PROSITE" id="PS51221">
    <property type="entry name" value="TTL"/>
    <property type="match status" value="1"/>
</dbReference>
<evidence type="ECO:0000313" key="10">
    <source>
        <dbReference type="EMBL" id="GCC30151.1"/>
    </source>
</evidence>
<evidence type="ECO:0000313" key="11">
    <source>
        <dbReference type="Proteomes" id="UP000287033"/>
    </source>
</evidence>
<dbReference type="GO" id="GO:0003341">
    <property type="term" value="P:cilium movement"/>
    <property type="evidence" value="ECO:0007669"/>
    <property type="project" value="TreeGrafter"/>
</dbReference>
<keyword evidence="6" id="KW-0966">Cell projection</keyword>
<dbReference type="STRING" id="137246.A0A401SIC6"/>
<organism evidence="10 11">
    <name type="scientific">Chiloscyllium punctatum</name>
    <name type="common">Brownbanded bambooshark</name>
    <name type="synonym">Hemiscyllium punctatum</name>
    <dbReference type="NCBI Taxonomy" id="137246"/>
    <lineage>
        <taxon>Eukaryota</taxon>
        <taxon>Metazoa</taxon>
        <taxon>Chordata</taxon>
        <taxon>Craniata</taxon>
        <taxon>Vertebrata</taxon>
        <taxon>Chondrichthyes</taxon>
        <taxon>Elasmobranchii</taxon>
        <taxon>Galeomorphii</taxon>
        <taxon>Galeoidea</taxon>
        <taxon>Orectolobiformes</taxon>
        <taxon>Hemiscylliidae</taxon>
        <taxon>Chiloscyllium</taxon>
    </lineage>
</organism>
<dbReference type="InterPro" id="IPR051437">
    <property type="entry name" value="TTLL_monoglycylase"/>
</dbReference>
<dbReference type="SUPFAM" id="SSF56059">
    <property type="entry name" value="Glutathione synthetase ATP-binding domain-like"/>
    <property type="match status" value="1"/>
</dbReference>
<dbReference type="GO" id="GO:0005524">
    <property type="term" value="F:ATP binding"/>
    <property type="evidence" value="ECO:0007669"/>
    <property type="project" value="UniProtKB-KW"/>
</dbReference>
<keyword evidence="2" id="KW-0963">Cytoplasm</keyword>
<dbReference type="GO" id="GO:0070736">
    <property type="term" value="F:protein-glycine ligase activity, initiating"/>
    <property type="evidence" value="ECO:0007669"/>
    <property type="project" value="TreeGrafter"/>
</dbReference>